<proteinExistence type="predicted"/>
<dbReference type="EMBL" id="WJKJ01000297">
    <property type="protein sequence ID" value="MBD3365316.1"/>
    <property type="molecule type" value="Genomic_DNA"/>
</dbReference>
<dbReference type="Proteomes" id="UP000630660">
    <property type="component" value="Unassembled WGS sequence"/>
</dbReference>
<evidence type="ECO:0000313" key="1">
    <source>
        <dbReference type="EMBL" id="MBD3365316.1"/>
    </source>
</evidence>
<evidence type="ECO:0000313" key="2">
    <source>
        <dbReference type="Proteomes" id="UP000630660"/>
    </source>
</evidence>
<feature type="non-terminal residue" evidence="1">
    <location>
        <position position="125"/>
    </location>
</feature>
<name>A0A9D5KCX0_UNCW3</name>
<gene>
    <name evidence="1" type="ORF">GF359_08895</name>
</gene>
<protein>
    <recommendedName>
        <fullName evidence="3">PorV/PorQ family protein</fullName>
    </recommendedName>
</protein>
<comment type="caution">
    <text evidence="1">The sequence shown here is derived from an EMBL/GenBank/DDBJ whole genome shotgun (WGS) entry which is preliminary data.</text>
</comment>
<organism evidence="1 2">
    <name type="scientific">candidate division WOR-3 bacterium</name>
    <dbReference type="NCBI Taxonomy" id="2052148"/>
    <lineage>
        <taxon>Bacteria</taxon>
        <taxon>Bacteria division WOR-3</taxon>
    </lineage>
</organism>
<accession>A0A9D5KCX0</accession>
<dbReference type="Gene3D" id="2.40.160.60">
    <property type="entry name" value="Outer membrane protein transport protein (OMPP1/FadL/TodX)"/>
    <property type="match status" value="1"/>
</dbReference>
<evidence type="ECO:0008006" key="3">
    <source>
        <dbReference type="Google" id="ProtNLM"/>
    </source>
</evidence>
<reference evidence="1" key="1">
    <citation type="submission" date="2019-11" db="EMBL/GenBank/DDBJ databases">
        <title>Microbial mats filling the niche in hypersaline microbial mats.</title>
        <authorList>
            <person name="Wong H.L."/>
            <person name="Macleod F.I."/>
            <person name="White R.A. III"/>
            <person name="Burns B.P."/>
        </authorList>
    </citation>
    <scope>NUCLEOTIDE SEQUENCE</scope>
    <source>
        <strain evidence="1">Bin_327</strain>
    </source>
</reference>
<sequence length="125" mass="13448">MIKRITLLLVLTAGLLPAAKRPGAVFLMIWPGSRPTALGGAYTAIADDASAAYYNPGGLGFQKDINMSLMHVNWLPGLYEGMYYEYLAVSSPFKKIGTFAFNGVYLTTGETPVTDANGNVITTYT</sequence>
<dbReference type="AlphaFoldDB" id="A0A9D5KCX0"/>